<feature type="region of interest" description="Disordered" evidence="1">
    <location>
        <begin position="1"/>
        <end position="35"/>
    </location>
</feature>
<name>A0ABS1DPN1_9PROT</name>
<dbReference type="EMBL" id="NRRL01000318">
    <property type="protein sequence ID" value="MBK1671693.1"/>
    <property type="molecule type" value="Genomic_DNA"/>
</dbReference>
<feature type="non-terminal residue" evidence="2">
    <location>
        <position position="160"/>
    </location>
</feature>
<feature type="non-terminal residue" evidence="2">
    <location>
        <position position="1"/>
    </location>
</feature>
<comment type="caution">
    <text evidence="2">The sequence shown here is derived from an EMBL/GenBank/DDBJ whole genome shotgun (WGS) entry which is preliminary data.</text>
</comment>
<organism evidence="2 3">
    <name type="scientific">Rhodovibrio sodomensis</name>
    <dbReference type="NCBI Taxonomy" id="1088"/>
    <lineage>
        <taxon>Bacteria</taxon>
        <taxon>Pseudomonadati</taxon>
        <taxon>Pseudomonadota</taxon>
        <taxon>Alphaproteobacteria</taxon>
        <taxon>Rhodospirillales</taxon>
        <taxon>Rhodovibrionaceae</taxon>
        <taxon>Rhodovibrio</taxon>
    </lineage>
</organism>
<dbReference type="RefSeq" id="WP_200344829.1">
    <property type="nucleotide sequence ID" value="NZ_NRRL01000318.1"/>
</dbReference>
<evidence type="ECO:0000313" key="3">
    <source>
        <dbReference type="Proteomes" id="UP001296873"/>
    </source>
</evidence>
<accession>A0ABS1DPN1</accession>
<sequence length="160" mass="18509">DSAGDIKIQVSSTEDDRTTDSQRTIEFEDDERRPRISRVERTMEIGLGDNETDTLERRLRWDGEAYPDTVREGAKIHYEVSAYDPDGSAELDYEWKDEEDCDPDEEKPYRLTCGSDALEDTNGTFKPRIEVRKNNGDLERERTIQVKIDEASAPDIVYLR</sequence>
<keyword evidence="3" id="KW-1185">Reference proteome</keyword>
<reference evidence="2 3" key="1">
    <citation type="journal article" date="2020" name="Microorganisms">
        <title>Osmotic Adaptation and Compatible Solute Biosynthesis of Phototrophic Bacteria as Revealed from Genome Analyses.</title>
        <authorList>
            <person name="Imhoff J.F."/>
            <person name="Rahn T."/>
            <person name="Kunzel S."/>
            <person name="Keller A."/>
            <person name="Neulinger S.C."/>
        </authorList>
    </citation>
    <scope>NUCLEOTIDE SEQUENCE [LARGE SCALE GENOMIC DNA]</scope>
    <source>
        <strain evidence="2 3">DSM 9895</strain>
    </source>
</reference>
<evidence type="ECO:0000256" key="1">
    <source>
        <dbReference type="SAM" id="MobiDB-lite"/>
    </source>
</evidence>
<proteinExistence type="predicted"/>
<dbReference type="Proteomes" id="UP001296873">
    <property type="component" value="Unassembled WGS sequence"/>
</dbReference>
<feature type="compositionally biased region" description="Basic and acidic residues" evidence="1">
    <location>
        <begin position="14"/>
        <end position="35"/>
    </location>
</feature>
<feature type="region of interest" description="Disordered" evidence="1">
    <location>
        <begin position="98"/>
        <end position="125"/>
    </location>
</feature>
<protein>
    <submittedName>
        <fullName evidence="2">Uncharacterized protein</fullName>
    </submittedName>
</protein>
<evidence type="ECO:0000313" key="2">
    <source>
        <dbReference type="EMBL" id="MBK1671693.1"/>
    </source>
</evidence>
<gene>
    <name evidence="2" type="ORF">CKO28_27285</name>
</gene>